<evidence type="ECO:0000313" key="1">
    <source>
        <dbReference type="EMBL" id="OXB86944.1"/>
    </source>
</evidence>
<dbReference type="AlphaFoldDB" id="A0A226Q4S0"/>
<proteinExistence type="predicted"/>
<name>A0A226Q4S0_9BACL</name>
<sequence length="98" mass="11018">MRRNVPFLAAVGMLIVCAAVFPSPLAETDKTTERHEPFHQPIIIRDWVADPLLPHVKQAGAMETTSEPQLLPNVNLNDPIVITKMPHRQKTKDIAFNQ</sequence>
<organism evidence="1 2">
    <name type="scientific">Geobacillus thermocatenulatus</name>
    <dbReference type="NCBI Taxonomy" id="33938"/>
    <lineage>
        <taxon>Bacteria</taxon>
        <taxon>Bacillati</taxon>
        <taxon>Bacillota</taxon>
        <taxon>Bacilli</taxon>
        <taxon>Bacillales</taxon>
        <taxon>Anoxybacillaceae</taxon>
        <taxon>Geobacillus</taxon>
        <taxon>Geobacillus thermoleovorans group</taxon>
    </lineage>
</organism>
<gene>
    <name evidence="1" type="ORF">B9L19_15985</name>
</gene>
<reference evidence="1 2" key="1">
    <citation type="submission" date="2017-05" db="EMBL/GenBank/DDBJ databases">
        <title>The genome sequence of Geobacillus thermocatenulatus DSM 730.</title>
        <authorList>
            <person name="Ramaloko W.T."/>
            <person name="Koen N."/>
            <person name="Polliack S."/>
            <person name="Aliyu H."/>
            <person name="Lebre P."/>
            <person name="Mohr T."/>
            <person name="Oswald F."/>
            <person name="Zwick M."/>
            <person name="Neumann A."/>
            <person name="Syldatk C."/>
            <person name="Cowan D."/>
            <person name="De Maayer P."/>
        </authorList>
    </citation>
    <scope>NUCLEOTIDE SEQUENCE [LARGE SCALE GENOMIC DNA]</scope>
    <source>
        <strain evidence="1 2">BGSC 93A1</strain>
    </source>
</reference>
<keyword evidence="2" id="KW-1185">Reference proteome</keyword>
<protein>
    <submittedName>
        <fullName evidence="1">Uncharacterized protein</fullName>
    </submittedName>
</protein>
<comment type="caution">
    <text evidence="1">The sequence shown here is derived from an EMBL/GenBank/DDBJ whole genome shotgun (WGS) entry which is preliminary data.</text>
</comment>
<dbReference type="EMBL" id="NEWK01000002">
    <property type="protein sequence ID" value="OXB86944.1"/>
    <property type="molecule type" value="Genomic_DNA"/>
</dbReference>
<evidence type="ECO:0000313" key="2">
    <source>
        <dbReference type="Proteomes" id="UP000198378"/>
    </source>
</evidence>
<dbReference type="KEGG" id="gtm:GT3921_17035"/>
<dbReference type="Proteomes" id="UP000198378">
    <property type="component" value="Unassembled WGS sequence"/>
</dbReference>
<accession>A0A226Q4S0</accession>